<dbReference type="Gene3D" id="1.25.40.10">
    <property type="entry name" value="Tetratricopeptide repeat domain"/>
    <property type="match status" value="1"/>
</dbReference>
<dbReference type="InterPro" id="IPR011990">
    <property type="entry name" value="TPR-like_helical_dom_sf"/>
</dbReference>
<dbReference type="eggNOG" id="COG0457">
    <property type="taxonomic scope" value="Bacteria"/>
</dbReference>
<feature type="transmembrane region" description="Helical" evidence="1">
    <location>
        <begin position="26"/>
        <end position="47"/>
    </location>
</feature>
<gene>
    <name evidence="2" type="ordered locus">STAUR_3251</name>
</gene>
<evidence type="ECO:0000313" key="3">
    <source>
        <dbReference type="Proteomes" id="UP000001351"/>
    </source>
</evidence>
<reference evidence="2 3" key="1">
    <citation type="journal article" date="2011" name="Mol. Biol. Evol.">
        <title>Comparative genomic analysis of fruiting body formation in Myxococcales.</title>
        <authorList>
            <person name="Huntley S."/>
            <person name="Hamann N."/>
            <person name="Wegener-Feldbrugge S."/>
            <person name="Treuner-Lange A."/>
            <person name="Kube M."/>
            <person name="Reinhardt R."/>
            <person name="Klages S."/>
            <person name="Muller R."/>
            <person name="Ronning C.M."/>
            <person name="Nierman W.C."/>
            <person name="Sogaard-Andersen L."/>
        </authorList>
    </citation>
    <scope>NUCLEOTIDE SEQUENCE [LARGE SCALE GENOMIC DNA]</scope>
    <source>
        <strain evidence="2 3">DW4/3-1</strain>
    </source>
</reference>
<proteinExistence type="predicted"/>
<dbReference type="SUPFAM" id="SSF48452">
    <property type="entry name" value="TPR-like"/>
    <property type="match status" value="1"/>
</dbReference>
<organism evidence="2 3">
    <name type="scientific">Stigmatella aurantiaca (strain DW4/3-1)</name>
    <dbReference type="NCBI Taxonomy" id="378806"/>
    <lineage>
        <taxon>Bacteria</taxon>
        <taxon>Pseudomonadati</taxon>
        <taxon>Myxococcota</taxon>
        <taxon>Myxococcia</taxon>
        <taxon>Myxococcales</taxon>
        <taxon>Cystobacterineae</taxon>
        <taxon>Archangiaceae</taxon>
        <taxon>Stigmatella</taxon>
    </lineage>
</organism>
<feature type="transmembrane region" description="Helical" evidence="1">
    <location>
        <begin position="171"/>
        <end position="190"/>
    </location>
</feature>
<dbReference type="STRING" id="378806.STAUR_3251"/>
<keyword evidence="3" id="KW-1185">Reference proteome</keyword>
<feature type="transmembrane region" description="Helical" evidence="1">
    <location>
        <begin position="141"/>
        <end position="164"/>
    </location>
</feature>
<dbReference type="KEGG" id="sur:STAUR_3251"/>
<feature type="transmembrane region" description="Helical" evidence="1">
    <location>
        <begin position="254"/>
        <end position="272"/>
    </location>
</feature>
<dbReference type="EMBL" id="CP002271">
    <property type="protein sequence ID" value="ADO71043.1"/>
    <property type="molecule type" value="Genomic_DNA"/>
</dbReference>
<evidence type="ECO:0000256" key="1">
    <source>
        <dbReference type="SAM" id="Phobius"/>
    </source>
</evidence>
<keyword evidence="1" id="KW-1133">Transmembrane helix</keyword>
<keyword evidence="1" id="KW-0812">Transmembrane</keyword>
<evidence type="ECO:0000313" key="2">
    <source>
        <dbReference type="EMBL" id="ADO71043.1"/>
    </source>
</evidence>
<keyword evidence="1" id="KW-0472">Membrane</keyword>
<dbReference type="AlphaFoldDB" id="E3FWZ2"/>
<accession>E3FWZ2</accession>
<feature type="transmembrane region" description="Helical" evidence="1">
    <location>
        <begin position="221"/>
        <end position="242"/>
    </location>
</feature>
<sequence>MRPRSIGEPMQQVPSSRVLALLRRRAVLIAVGALALGGSALVFLPLFGVPGFELGLALAIAVGTLGGAWASPPPPRSAASSGGRTPAGRIFPGRNAQASRWRRPWAPRCCSTRRCSCPPFVSATLFALITTRCDPFELVGFYPLLTLPSAAMAACAGVLCGFWAQRPGRAVLAYAALVLTSGLLTAWPIVFGPQVYAFNHFLGHLPGPLYDEALKVTPRLAWFRLETLLVAAVLALLAAMSLELREGRLTRPRVGWGSGGLMLVLLGSIALMEAQAPALGLRMTEAYLSERLGGVRDTPHFRFHYPRGKPRQDVDRMVRDLEFRHAQLSRFLGKAPTETLHVYLYRSDEEKQELVGAGRTQFAKPWRYELHINERPFPHSSLHHELAHVMAAPAGSGPFRVTTRFGLWPLMGVIEGYAVAADDPIQGDLTLHQWAAGMRRQGLAPDMRGLMGTESFYQAAPTRAYTVAGSFIRYLADTYGSEKVRTLYAHADFPAAYGRSLDELATEWERFLDSLPLDEAALSRAFLRFRTGSLFTRTCAREVARLSEAAWSSLPGDPEDALKLYQRAAELQPEEPNYVIGQATALDQLDQTAEAAQVLARLAEKSQAQPALEAEVALKQADMALRLTQLDEARRHLERVLALAPSPELERTAQVKLSALDSPSRLETIERFFRDPREDMRLLRLAWALETAPKDPILHYLLGRRLHQVGEPSLAVEQLHRTLEASPPLSEALRRETLRLLVESSYLAGDCGAVRHEVGALPDFGPAFKMAATEWVARCDFEDGAFGGPLVPRRAFR</sequence>
<dbReference type="Proteomes" id="UP000001351">
    <property type="component" value="Chromosome"/>
</dbReference>
<name>E3FWZ2_STIAD</name>
<dbReference type="HOGENOM" id="CLU_353317_0_0_7"/>
<protein>
    <submittedName>
        <fullName evidence="2">Conserved uncharacterized protein</fullName>
    </submittedName>
</protein>